<dbReference type="SUPFAM" id="SSF48239">
    <property type="entry name" value="Terpenoid cyclases/Protein prenyltransferases"/>
    <property type="match status" value="1"/>
</dbReference>
<evidence type="ECO:0000259" key="3">
    <source>
        <dbReference type="Pfam" id="PF03936"/>
    </source>
</evidence>
<evidence type="ECO:0000259" key="2">
    <source>
        <dbReference type="Pfam" id="PF01397"/>
    </source>
</evidence>
<dbReference type="PANTHER" id="PTHR31225">
    <property type="entry name" value="OS04G0344100 PROTEIN-RELATED"/>
    <property type="match status" value="1"/>
</dbReference>
<organism evidence="4 5">
    <name type="scientific">Centaurea solstitialis</name>
    <name type="common">yellow star-thistle</name>
    <dbReference type="NCBI Taxonomy" id="347529"/>
    <lineage>
        <taxon>Eukaryota</taxon>
        <taxon>Viridiplantae</taxon>
        <taxon>Streptophyta</taxon>
        <taxon>Embryophyta</taxon>
        <taxon>Tracheophyta</taxon>
        <taxon>Spermatophyta</taxon>
        <taxon>Magnoliopsida</taxon>
        <taxon>eudicotyledons</taxon>
        <taxon>Gunneridae</taxon>
        <taxon>Pentapetalae</taxon>
        <taxon>asterids</taxon>
        <taxon>campanulids</taxon>
        <taxon>Asterales</taxon>
        <taxon>Asteraceae</taxon>
        <taxon>Carduoideae</taxon>
        <taxon>Cardueae</taxon>
        <taxon>Centaureinae</taxon>
        <taxon>Centaurea</taxon>
    </lineage>
</organism>
<dbReference type="Pfam" id="PF01397">
    <property type="entry name" value="Terpene_synth"/>
    <property type="match status" value="1"/>
</dbReference>
<keyword evidence="5" id="KW-1185">Reference proteome</keyword>
<keyword evidence="1" id="KW-0479">Metal-binding</keyword>
<dbReference type="InterPro" id="IPR044814">
    <property type="entry name" value="Terpene_cyclase_plant_C1"/>
</dbReference>
<dbReference type="SFLD" id="SFLDG01019">
    <property type="entry name" value="Terpene_Cyclase_Like_1_C_Termi"/>
    <property type="match status" value="1"/>
</dbReference>
<accession>A0AA38SHJ2</accession>
<dbReference type="InterPro" id="IPR034741">
    <property type="entry name" value="Terpene_cyclase-like_1_C"/>
</dbReference>
<dbReference type="Gene3D" id="1.50.10.130">
    <property type="entry name" value="Terpene synthase, N-terminal domain"/>
    <property type="match status" value="1"/>
</dbReference>
<reference evidence="4" key="1">
    <citation type="submission" date="2023-03" db="EMBL/GenBank/DDBJ databases">
        <title>Chromosome-scale reference genome and RAD-based genetic map of yellow starthistle (Centaurea solstitialis) reveal putative structural variation and QTLs associated with invader traits.</title>
        <authorList>
            <person name="Reatini B."/>
            <person name="Cang F.A."/>
            <person name="Jiang Q."/>
            <person name="Mckibben M.T.W."/>
            <person name="Barker M.S."/>
            <person name="Rieseberg L.H."/>
            <person name="Dlugosch K.M."/>
        </authorList>
    </citation>
    <scope>NUCLEOTIDE SEQUENCE</scope>
    <source>
        <strain evidence="4">CAN-66</strain>
        <tissue evidence="4">Leaf</tissue>
    </source>
</reference>
<dbReference type="GO" id="GO:0016102">
    <property type="term" value="P:diterpenoid biosynthetic process"/>
    <property type="evidence" value="ECO:0007669"/>
    <property type="project" value="InterPro"/>
</dbReference>
<dbReference type="Pfam" id="PF03936">
    <property type="entry name" value="Terpene_synth_C"/>
    <property type="match status" value="1"/>
</dbReference>
<dbReference type="EMBL" id="JARYMX010000007">
    <property type="protein sequence ID" value="KAJ9542443.1"/>
    <property type="molecule type" value="Genomic_DNA"/>
</dbReference>
<dbReference type="InterPro" id="IPR005630">
    <property type="entry name" value="Terpene_synthase_metal-bd"/>
</dbReference>
<evidence type="ECO:0000313" key="4">
    <source>
        <dbReference type="EMBL" id="KAJ9542443.1"/>
    </source>
</evidence>
<dbReference type="InterPro" id="IPR036965">
    <property type="entry name" value="Terpene_synth_N_sf"/>
</dbReference>
<gene>
    <name evidence="4" type="ORF">OSB04_028949</name>
</gene>
<comment type="caution">
    <text evidence="4">The sequence shown here is derived from an EMBL/GenBank/DDBJ whole genome shotgun (WGS) entry which is preliminary data.</text>
</comment>
<name>A0AA38SHJ2_9ASTR</name>
<dbReference type="AlphaFoldDB" id="A0AA38SHJ2"/>
<evidence type="ECO:0000313" key="5">
    <source>
        <dbReference type="Proteomes" id="UP001172457"/>
    </source>
</evidence>
<feature type="domain" description="Terpene synthase N-terminal" evidence="2">
    <location>
        <begin position="36"/>
        <end position="155"/>
    </location>
</feature>
<evidence type="ECO:0000256" key="1">
    <source>
        <dbReference type="ARBA" id="ARBA00022723"/>
    </source>
</evidence>
<dbReference type="Gene3D" id="1.10.600.10">
    <property type="entry name" value="Farnesyl Diphosphate Synthase"/>
    <property type="match status" value="1"/>
</dbReference>
<sequence>MDTIEANTTTTPEAETKTTIELIRPLTKFPQSMWGDRFLSEDIEGQLDKLFDELNLQDYQEMDLHTISIHFQVFRNHGYRMSCDVFNKFKDWSIGKFKEEISIDVRGMLGLYECAQLRANGEYILDEAFSFTEAILKNIEKNLDGNLSRQVTHALSRPFHRGMPMVEARLYLVNYEEECSKYDSLLHMAKVHFNYLQLLQKEELRIVSKWWKEMNFQAIAPYARDRVPELYIWILGLFLEPYYSQVRIITTKCIILNLVLDDTYDAYATIEEIRLLTHALDRWEANAMDQLPEYLKPFYRIILDEYALLEENLAKEGRANVVYASKQAFQDLARAYLREAEWRYTGEVPSFEEYMRNGLTTSTHDHLSKSALIGMGNIVNEEALAWYKSHPKILKASELISRLHDDIMTYKFEHERGNAVTSIETYAKTFGVSENVAVDEVKKMVEDAWKDINDGCLKPREVAMDLLAPIVNLARMIDVAYKFNDGFTFPEKTLKGYIELLLLDSVPM</sequence>
<dbReference type="PANTHER" id="PTHR31225:SF254">
    <property type="entry name" value="LYASE"/>
    <property type="match status" value="1"/>
</dbReference>
<dbReference type="GO" id="GO:0000287">
    <property type="term" value="F:magnesium ion binding"/>
    <property type="evidence" value="ECO:0007669"/>
    <property type="project" value="InterPro"/>
</dbReference>
<proteinExistence type="predicted"/>
<dbReference type="InterPro" id="IPR050148">
    <property type="entry name" value="Terpene_synthase-like"/>
</dbReference>
<dbReference type="InterPro" id="IPR001906">
    <property type="entry name" value="Terpene_synth_N"/>
</dbReference>
<dbReference type="Proteomes" id="UP001172457">
    <property type="component" value="Chromosome 7"/>
</dbReference>
<dbReference type="SFLD" id="SFLDS00005">
    <property type="entry name" value="Isoprenoid_Synthase_Type_I"/>
    <property type="match status" value="1"/>
</dbReference>
<dbReference type="CDD" id="cd00684">
    <property type="entry name" value="Terpene_cyclase_plant_C1"/>
    <property type="match status" value="1"/>
</dbReference>
<dbReference type="InterPro" id="IPR008930">
    <property type="entry name" value="Terpenoid_cyclase/PrenylTrfase"/>
</dbReference>
<dbReference type="FunFam" id="1.10.600.10:FF:000007">
    <property type="entry name" value="Isoprene synthase, chloroplastic"/>
    <property type="match status" value="1"/>
</dbReference>
<protein>
    <submittedName>
        <fullName evidence="4">Uncharacterized protein</fullName>
    </submittedName>
</protein>
<dbReference type="InterPro" id="IPR008949">
    <property type="entry name" value="Isoprenoid_synthase_dom_sf"/>
</dbReference>
<dbReference type="SUPFAM" id="SSF48576">
    <property type="entry name" value="Terpenoid synthases"/>
    <property type="match status" value="1"/>
</dbReference>
<dbReference type="GO" id="GO:0010333">
    <property type="term" value="F:terpene synthase activity"/>
    <property type="evidence" value="ECO:0007669"/>
    <property type="project" value="InterPro"/>
</dbReference>
<feature type="domain" description="Terpene synthase metal-binding" evidence="3">
    <location>
        <begin position="212"/>
        <end position="451"/>
    </location>
</feature>